<dbReference type="InterPro" id="IPR011008">
    <property type="entry name" value="Dimeric_a/b-barrel"/>
</dbReference>
<dbReference type="Proteomes" id="UP000295493">
    <property type="component" value="Unassembled WGS sequence"/>
</dbReference>
<dbReference type="Gene3D" id="3.30.70.1060">
    <property type="entry name" value="Dimeric alpha+beta barrel"/>
    <property type="match status" value="1"/>
</dbReference>
<evidence type="ECO:0000313" key="3">
    <source>
        <dbReference type="EMBL" id="TDN83765.1"/>
    </source>
</evidence>
<gene>
    <name evidence="3" type="ORF">EV664_104251</name>
</gene>
<dbReference type="PANTHER" id="PTHR37828:SF1">
    <property type="entry name" value="YCII-RELATED DOMAIN-CONTAINING PROTEIN"/>
    <property type="match status" value="1"/>
</dbReference>
<dbReference type="Pfam" id="PF03795">
    <property type="entry name" value="YCII"/>
    <property type="match status" value="1"/>
</dbReference>
<dbReference type="EMBL" id="SNWD01000004">
    <property type="protein sequence ID" value="TDN83765.1"/>
    <property type="molecule type" value="Genomic_DNA"/>
</dbReference>
<comment type="caution">
    <text evidence="3">The sequence shown here is derived from an EMBL/GenBank/DDBJ whole genome shotgun (WGS) entry which is preliminary data.</text>
</comment>
<comment type="similarity">
    <text evidence="1">Belongs to the YciI family.</text>
</comment>
<dbReference type="SUPFAM" id="SSF54909">
    <property type="entry name" value="Dimeric alpha+beta barrel"/>
    <property type="match status" value="1"/>
</dbReference>
<dbReference type="OrthoDB" id="9814407at2"/>
<evidence type="ECO:0000256" key="1">
    <source>
        <dbReference type="ARBA" id="ARBA00007689"/>
    </source>
</evidence>
<protein>
    <submittedName>
        <fullName evidence="3">Uncharacterized protein YciI</fullName>
    </submittedName>
</protein>
<organism evidence="3 4">
    <name type="scientific">Stakelama pacifica</name>
    <dbReference type="NCBI Taxonomy" id="517720"/>
    <lineage>
        <taxon>Bacteria</taxon>
        <taxon>Pseudomonadati</taxon>
        <taxon>Pseudomonadota</taxon>
        <taxon>Alphaproteobacteria</taxon>
        <taxon>Sphingomonadales</taxon>
        <taxon>Sphingomonadaceae</taxon>
        <taxon>Stakelama</taxon>
    </lineage>
</organism>
<dbReference type="AlphaFoldDB" id="A0A4R6FSJ8"/>
<dbReference type="InterPro" id="IPR005545">
    <property type="entry name" value="YCII"/>
</dbReference>
<dbReference type="RefSeq" id="WP_133495298.1">
    <property type="nucleotide sequence ID" value="NZ_BMLU01000004.1"/>
</dbReference>
<sequence length="104" mass="11117">MADSYRSSGALSLILLTYVRPLEDVDAQMKAHVEFLERNMAEGAFLIAGRRDPRTGGVIVARGDAKTVEALAGQDPFVTSGVAEFEVVAFNMSFAQPEIAGLLA</sequence>
<proteinExistence type="inferred from homology"/>
<reference evidence="3 4" key="1">
    <citation type="submission" date="2019-03" db="EMBL/GenBank/DDBJ databases">
        <title>Genomic Encyclopedia of Type Strains, Phase IV (KMG-IV): sequencing the most valuable type-strain genomes for metagenomic binning, comparative biology and taxonomic classification.</title>
        <authorList>
            <person name="Goeker M."/>
        </authorList>
    </citation>
    <scope>NUCLEOTIDE SEQUENCE [LARGE SCALE GENOMIC DNA]</scope>
    <source>
        <strain evidence="3 4">DSM 25059</strain>
    </source>
</reference>
<evidence type="ECO:0000313" key="4">
    <source>
        <dbReference type="Proteomes" id="UP000295493"/>
    </source>
</evidence>
<keyword evidence="4" id="KW-1185">Reference proteome</keyword>
<accession>A0A4R6FSJ8</accession>
<name>A0A4R6FSJ8_9SPHN</name>
<dbReference type="PANTHER" id="PTHR37828">
    <property type="entry name" value="GSR2449 PROTEIN"/>
    <property type="match status" value="1"/>
</dbReference>
<evidence type="ECO:0000259" key="2">
    <source>
        <dbReference type="Pfam" id="PF03795"/>
    </source>
</evidence>
<feature type="domain" description="YCII-related" evidence="2">
    <location>
        <begin position="16"/>
        <end position="91"/>
    </location>
</feature>